<feature type="compositionally biased region" description="Low complexity" evidence="1">
    <location>
        <begin position="14"/>
        <end position="29"/>
    </location>
</feature>
<comment type="caution">
    <text evidence="3">The sequence shown here is derived from an EMBL/GenBank/DDBJ whole genome shotgun (WGS) entry which is preliminary data.</text>
</comment>
<evidence type="ECO:0000313" key="3">
    <source>
        <dbReference type="EMBL" id="GBP89874.1"/>
    </source>
</evidence>
<proteinExistence type="predicted"/>
<evidence type="ECO:0000313" key="4">
    <source>
        <dbReference type="Proteomes" id="UP000299102"/>
    </source>
</evidence>
<name>A0A4C1ZRV0_EUMVA</name>
<dbReference type="AlphaFoldDB" id="A0A4C1ZRV0"/>
<feature type="transmembrane region" description="Helical" evidence="2">
    <location>
        <begin position="85"/>
        <end position="109"/>
    </location>
</feature>
<keyword evidence="2" id="KW-1133">Transmembrane helix</keyword>
<dbReference type="Proteomes" id="UP000299102">
    <property type="component" value="Unassembled WGS sequence"/>
</dbReference>
<protein>
    <submittedName>
        <fullName evidence="3">Uncharacterized protein</fullName>
    </submittedName>
</protein>
<feature type="compositionally biased region" description="Polar residues" evidence="1">
    <location>
        <begin position="39"/>
        <end position="50"/>
    </location>
</feature>
<keyword evidence="4" id="KW-1185">Reference proteome</keyword>
<gene>
    <name evidence="3" type="ORF">EVAR_65764_1</name>
</gene>
<keyword evidence="2" id="KW-0472">Membrane</keyword>
<evidence type="ECO:0000256" key="2">
    <source>
        <dbReference type="SAM" id="Phobius"/>
    </source>
</evidence>
<accession>A0A4C1ZRV0</accession>
<sequence length="129" mass="14348">MRLKIKTRNHLSLVAPTPVSSRSRSSPSTRSKRAPDPQRATSQSNASSPRSPYLLSDEASAFGERFDIEMHKIDESVHGLRVQCWLSATIAAIEVVGWVLLTMLMMMVIANSMEMTETDALTFCLNHGR</sequence>
<evidence type="ECO:0000256" key="1">
    <source>
        <dbReference type="SAM" id="MobiDB-lite"/>
    </source>
</evidence>
<feature type="region of interest" description="Disordered" evidence="1">
    <location>
        <begin position="1"/>
        <end position="54"/>
    </location>
</feature>
<reference evidence="3 4" key="1">
    <citation type="journal article" date="2019" name="Commun. Biol.">
        <title>The bagworm genome reveals a unique fibroin gene that provides high tensile strength.</title>
        <authorList>
            <person name="Kono N."/>
            <person name="Nakamura H."/>
            <person name="Ohtoshi R."/>
            <person name="Tomita M."/>
            <person name="Numata K."/>
            <person name="Arakawa K."/>
        </authorList>
    </citation>
    <scope>NUCLEOTIDE SEQUENCE [LARGE SCALE GENOMIC DNA]</scope>
</reference>
<keyword evidence="2" id="KW-0812">Transmembrane</keyword>
<organism evidence="3 4">
    <name type="scientific">Eumeta variegata</name>
    <name type="common">Bagworm moth</name>
    <name type="synonym">Eumeta japonica</name>
    <dbReference type="NCBI Taxonomy" id="151549"/>
    <lineage>
        <taxon>Eukaryota</taxon>
        <taxon>Metazoa</taxon>
        <taxon>Ecdysozoa</taxon>
        <taxon>Arthropoda</taxon>
        <taxon>Hexapoda</taxon>
        <taxon>Insecta</taxon>
        <taxon>Pterygota</taxon>
        <taxon>Neoptera</taxon>
        <taxon>Endopterygota</taxon>
        <taxon>Lepidoptera</taxon>
        <taxon>Glossata</taxon>
        <taxon>Ditrysia</taxon>
        <taxon>Tineoidea</taxon>
        <taxon>Psychidae</taxon>
        <taxon>Oiketicinae</taxon>
        <taxon>Eumeta</taxon>
    </lineage>
</organism>
<dbReference type="EMBL" id="BGZK01002039">
    <property type="protein sequence ID" value="GBP89874.1"/>
    <property type="molecule type" value="Genomic_DNA"/>
</dbReference>